<sequence length="462" mass="50442">MDPADAYVKLYDLLRTVDASVLSDWSESRRVGEVAGQVRLDVEQTGSLADHLLPDPPTASPEAFGVLLGLDLALLHASKETDTLAFSPLDGLRTRLTMTGRLNDQTSGSLVFKRASWLRPNEDPEYIDGFLNLIRVPPYHSADLHLQFVPELYDLPDTEMAVDAEELDSPPSPVIAQLPFLAEPEDVLWTLPGRGAFYSVTPSAERLLPHLAEALAALDASGAMLAILPEASLDDTLLAKWCELLQSTPRPEGGLLTWLLLGSGPVQTVGPNLQSSRPPNRAVLVHRSGCARLLMTQDKQSGFAFTTAKQHEYGVDLGDIKRDEYIPHIRQLNLLESRLGRFAIQICEDFGRPERHGLVTAAGVTHLFVPVLAAAMWNRGWQAKAGETLGIQAGIKVAVSNGLAIHRFFNEVPAPTLLVVSAPSGVPDQYLTTDDLVSVYSNVNGKTMESREDALRPRTAEW</sequence>
<keyword evidence="2" id="KW-1185">Reference proteome</keyword>
<name>A0ABX2F1H1_9PSEU</name>
<dbReference type="Proteomes" id="UP000763557">
    <property type="component" value="Unassembled WGS sequence"/>
</dbReference>
<reference evidence="1 2" key="1">
    <citation type="submission" date="2020-01" db="EMBL/GenBank/DDBJ databases">
        <title>Kibdelosporangium persica a novel Actinomycetes from a hot desert in Iran.</title>
        <authorList>
            <person name="Safaei N."/>
            <person name="Zaburannyi N."/>
            <person name="Mueller R."/>
            <person name="Wink J."/>
        </authorList>
    </citation>
    <scope>NUCLEOTIDE SEQUENCE [LARGE SCALE GENOMIC DNA]</scope>
    <source>
        <strain evidence="1 2">4NS15</strain>
    </source>
</reference>
<dbReference type="InterPro" id="IPR036526">
    <property type="entry name" value="C-N_Hydrolase_sf"/>
</dbReference>
<dbReference type="RefSeq" id="WP_173128644.1">
    <property type="nucleotide sequence ID" value="NZ_CBCSGW010000013.1"/>
</dbReference>
<comment type="caution">
    <text evidence="1">The sequence shown here is derived from an EMBL/GenBank/DDBJ whole genome shotgun (WGS) entry which is preliminary data.</text>
</comment>
<dbReference type="EMBL" id="JAAATY010000005">
    <property type="protein sequence ID" value="NRN65181.1"/>
    <property type="molecule type" value="Genomic_DNA"/>
</dbReference>
<dbReference type="Gene3D" id="3.60.110.10">
    <property type="entry name" value="Carbon-nitrogen hydrolase"/>
    <property type="match status" value="1"/>
</dbReference>
<organism evidence="1 2">
    <name type="scientific">Kibdelosporangium persicum</name>
    <dbReference type="NCBI Taxonomy" id="2698649"/>
    <lineage>
        <taxon>Bacteria</taxon>
        <taxon>Bacillati</taxon>
        <taxon>Actinomycetota</taxon>
        <taxon>Actinomycetes</taxon>
        <taxon>Pseudonocardiales</taxon>
        <taxon>Pseudonocardiaceae</taxon>
        <taxon>Kibdelosporangium</taxon>
    </lineage>
</organism>
<dbReference type="SUPFAM" id="SSF56317">
    <property type="entry name" value="Carbon-nitrogen hydrolase"/>
    <property type="match status" value="1"/>
</dbReference>
<evidence type="ECO:0000313" key="1">
    <source>
        <dbReference type="EMBL" id="NRN65181.1"/>
    </source>
</evidence>
<accession>A0ABX2F1H1</accession>
<evidence type="ECO:0000313" key="2">
    <source>
        <dbReference type="Proteomes" id="UP000763557"/>
    </source>
</evidence>
<proteinExistence type="predicted"/>
<protein>
    <submittedName>
        <fullName evidence="1">Uncharacterized protein</fullName>
    </submittedName>
</protein>
<gene>
    <name evidence="1" type="ORF">GC106_23910</name>
</gene>